<gene>
    <name evidence="2" type="ORF">UY3_11180</name>
</gene>
<evidence type="ECO:0000313" key="2">
    <source>
        <dbReference type="EMBL" id="EMP31678.1"/>
    </source>
</evidence>
<accession>M7BHW6</accession>
<reference evidence="3" key="1">
    <citation type="journal article" date="2013" name="Nat. Genet.">
        <title>The draft genomes of soft-shell turtle and green sea turtle yield insights into the development and evolution of the turtle-specific body plan.</title>
        <authorList>
            <person name="Wang Z."/>
            <person name="Pascual-Anaya J."/>
            <person name="Zadissa A."/>
            <person name="Li W."/>
            <person name="Niimura Y."/>
            <person name="Huang Z."/>
            <person name="Li C."/>
            <person name="White S."/>
            <person name="Xiong Z."/>
            <person name="Fang D."/>
            <person name="Wang B."/>
            <person name="Ming Y."/>
            <person name="Chen Y."/>
            <person name="Zheng Y."/>
            <person name="Kuraku S."/>
            <person name="Pignatelli M."/>
            <person name="Herrero J."/>
            <person name="Beal K."/>
            <person name="Nozawa M."/>
            <person name="Li Q."/>
            <person name="Wang J."/>
            <person name="Zhang H."/>
            <person name="Yu L."/>
            <person name="Shigenobu S."/>
            <person name="Wang J."/>
            <person name="Liu J."/>
            <person name="Flicek P."/>
            <person name="Searle S."/>
            <person name="Wang J."/>
            <person name="Kuratani S."/>
            <person name="Yin Y."/>
            <person name="Aken B."/>
            <person name="Zhang G."/>
            <person name="Irie N."/>
        </authorList>
    </citation>
    <scope>NUCLEOTIDE SEQUENCE [LARGE SCALE GENOMIC DNA]</scope>
</reference>
<sequence>MEPLGAAGGHACEQSTSAKCLTACNQITLMARVPNVADPDVLLIAAPTGCGSPLQANGGCGKGGQQVLWPTPLSIAPIGLERRTAASGICDRPNLRTRQGDEIHSSTILAVHRSKARHSPAQHLLLKLHMLACGVVTLIGVRVYSDNNSKNKTQSPTICSKAWLLLKRLHVACSCPEPTPRLSHTTASVLIRNWLLAVPSSHHVSLVSSGLAYTTGRIDGQRSSQRGSIYHVYYRCNKLTADRSSVDSGTPPSTADRSSVDSDTPPQRKVQGESTGEHLLFTQRSKDTVVSRSKYVDFSYIIHVAEAA</sequence>
<name>M7BHW6_CHEMY</name>
<feature type="region of interest" description="Disordered" evidence="1">
    <location>
        <begin position="243"/>
        <end position="278"/>
    </location>
</feature>
<organism evidence="2 3">
    <name type="scientific">Chelonia mydas</name>
    <name type="common">Green sea-turtle</name>
    <name type="synonym">Chelonia agassizi</name>
    <dbReference type="NCBI Taxonomy" id="8469"/>
    <lineage>
        <taxon>Eukaryota</taxon>
        <taxon>Metazoa</taxon>
        <taxon>Chordata</taxon>
        <taxon>Craniata</taxon>
        <taxon>Vertebrata</taxon>
        <taxon>Euteleostomi</taxon>
        <taxon>Archelosauria</taxon>
        <taxon>Testudinata</taxon>
        <taxon>Testudines</taxon>
        <taxon>Cryptodira</taxon>
        <taxon>Durocryptodira</taxon>
        <taxon>Americhelydia</taxon>
        <taxon>Chelonioidea</taxon>
        <taxon>Cheloniidae</taxon>
        <taxon>Chelonia</taxon>
    </lineage>
</organism>
<dbReference type="EMBL" id="KB544240">
    <property type="protein sequence ID" value="EMP31678.1"/>
    <property type="molecule type" value="Genomic_DNA"/>
</dbReference>
<evidence type="ECO:0000313" key="3">
    <source>
        <dbReference type="Proteomes" id="UP000031443"/>
    </source>
</evidence>
<dbReference type="AlphaFoldDB" id="M7BHW6"/>
<dbReference type="Proteomes" id="UP000031443">
    <property type="component" value="Unassembled WGS sequence"/>
</dbReference>
<evidence type="ECO:0000256" key="1">
    <source>
        <dbReference type="SAM" id="MobiDB-lite"/>
    </source>
</evidence>
<keyword evidence="3" id="KW-1185">Reference proteome</keyword>
<protein>
    <submittedName>
        <fullName evidence="2">Uncharacterized protein</fullName>
    </submittedName>
</protein>
<feature type="compositionally biased region" description="Polar residues" evidence="1">
    <location>
        <begin position="246"/>
        <end position="265"/>
    </location>
</feature>
<proteinExistence type="predicted"/>